<dbReference type="InterPro" id="IPR007527">
    <property type="entry name" value="Znf_SWIM"/>
</dbReference>
<evidence type="ECO:0000313" key="3">
    <source>
        <dbReference type="EMBL" id="KZZ89880.1"/>
    </source>
</evidence>
<reference evidence="3 4" key="1">
    <citation type="journal article" date="2016" name="Genome Biol. Evol.">
        <title>Divergent and convergent evolution of fungal pathogenicity.</title>
        <authorList>
            <person name="Shang Y."/>
            <person name="Xiao G."/>
            <person name="Zheng P."/>
            <person name="Cen K."/>
            <person name="Zhan S."/>
            <person name="Wang C."/>
        </authorList>
    </citation>
    <scope>NUCLEOTIDE SEQUENCE [LARGE SCALE GENOMIC DNA]</scope>
    <source>
        <strain evidence="3 4">ARSEF 7405</strain>
    </source>
</reference>
<dbReference type="GO" id="GO:0008270">
    <property type="term" value="F:zinc ion binding"/>
    <property type="evidence" value="ECO:0007669"/>
    <property type="project" value="UniProtKB-KW"/>
</dbReference>
<dbReference type="AlphaFoldDB" id="A0A166NGK0"/>
<gene>
    <name evidence="3" type="ORF">AAP_04231</name>
</gene>
<dbReference type="VEuPathDB" id="FungiDB:AAP_04231"/>
<protein>
    <recommendedName>
        <fullName evidence="2">SWIM-type domain-containing protein</fullName>
    </recommendedName>
</protein>
<evidence type="ECO:0000259" key="2">
    <source>
        <dbReference type="PROSITE" id="PS50966"/>
    </source>
</evidence>
<dbReference type="OrthoDB" id="4364923at2759"/>
<accession>A0A166NGK0</accession>
<keyword evidence="4" id="KW-1185">Reference proteome</keyword>
<dbReference type="Proteomes" id="UP000242877">
    <property type="component" value="Unassembled WGS sequence"/>
</dbReference>
<proteinExistence type="predicted"/>
<name>A0A166NGK0_9EURO</name>
<sequence>MFTYMNMRCVAVYIDSLIDKIGPNNIRELAMDATYGTNNKSMDLFAVMAEFEGTGVPIAYGFVEVIGRHEQQVQASQQARSSQPSQTPRLQAMQGALTDILNLFLLPIADRGINPQIFHTDKDTAEIQAIRKVYPQTRIQLCNWHALRAIRTKLESATKTAVQARYDPEEAARFVDNLELCWGVSPRHRPSGHGQLLCQCPSRMESFLQKDRVETNTKAERDEVVYMAKCHFNQHPLISIEGEFLQKEEIYKRAVNQLYRYCHSRGYWRLWTYMWTNWYNPNSWSLWARSVLHDQLPVLKTTMIVESHWKQIKKRFLGDFNRPRIDLVFWILTHEVIHHHSARIDQIRSLNYRAGLASWRYTFKKDWTILSKKEVDPEARSIYHTDPYKWSCSCPSFLNSRFLICKHIVHCFEKMSTTNRVAFFDTVRRSRFPPFWVSDKLILRSEWRRNDDSTTVVEDEPDSLDAQIEDEMQIHEFDQTWVDVEEQEQLRIAEEAIQAYRDDLARSTDIMLDEVARGNWKYGLAYVREHHPKIQTHLAERETLLASRRRPNTWAPHRHAATMYTS</sequence>
<keyword evidence="1" id="KW-0479">Metal-binding</keyword>
<dbReference type="EMBL" id="AZGZ01000019">
    <property type="protein sequence ID" value="KZZ89880.1"/>
    <property type="molecule type" value="Genomic_DNA"/>
</dbReference>
<evidence type="ECO:0000256" key="1">
    <source>
        <dbReference type="PROSITE-ProRule" id="PRU00325"/>
    </source>
</evidence>
<keyword evidence="1" id="KW-0863">Zinc-finger</keyword>
<organism evidence="3 4">
    <name type="scientific">Ascosphaera apis ARSEF 7405</name>
    <dbReference type="NCBI Taxonomy" id="392613"/>
    <lineage>
        <taxon>Eukaryota</taxon>
        <taxon>Fungi</taxon>
        <taxon>Dikarya</taxon>
        <taxon>Ascomycota</taxon>
        <taxon>Pezizomycotina</taxon>
        <taxon>Eurotiomycetes</taxon>
        <taxon>Eurotiomycetidae</taxon>
        <taxon>Onygenales</taxon>
        <taxon>Ascosphaeraceae</taxon>
        <taxon>Ascosphaera</taxon>
    </lineage>
</organism>
<feature type="domain" description="SWIM-type" evidence="2">
    <location>
        <begin position="383"/>
        <end position="416"/>
    </location>
</feature>
<comment type="caution">
    <text evidence="3">The sequence shown here is derived from an EMBL/GenBank/DDBJ whole genome shotgun (WGS) entry which is preliminary data.</text>
</comment>
<keyword evidence="1" id="KW-0862">Zinc</keyword>
<evidence type="ECO:0000313" key="4">
    <source>
        <dbReference type="Proteomes" id="UP000242877"/>
    </source>
</evidence>
<dbReference type="PROSITE" id="PS50966">
    <property type="entry name" value="ZF_SWIM"/>
    <property type="match status" value="1"/>
</dbReference>